<evidence type="ECO:0000313" key="3">
    <source>
        <dbReference type="Proteomes" id="UP000279277"/>
    </source>
</evidence>
<feature type="compositionally biased region" description="Polar residues" evidence="1">
    <location>
        <begin position="490"/>
        <end position="502"/>
    </location>
</feature>
<feature type="compositionally biased region" description="Polar residues" evidence="1">
    <location>
        <begin position="406"/>
        <end position="415"/>
    </location>
</feature>
<accession>A0A3G3LYL3</accession>
<dbReference type="KEGG" id="vg:77952948"/>
<reference evidence="2 3" key="1">
    <citation type="submission" date="2018-10" db="EMBL/GenBank/DDBJ databases">
        <authorList>
            <person name="Zack K."/>
            <person name="Garlena R.A."/>
            <person name="Russell D.A."/>
            <person name="Pope W.H."/>
            <person name="Jacobs-Sera D."/>
            <person name="Hatfull G.F."/>
        </authorList>
    </citation>
    <scope>NUCLEOTIDE SEQUENCE [LARGE SCALE GENOMIC DNA]</scope>
</reference>
<feature type="region of interest" description="Disordered" evidence="1">
    <location>
        <begin position="359"/>
        <end position="428"/>
    </location>
</feature>
<dbReference type="GeneID" id="77952948"/>
<dbReference type="Proteomes" id="UP000279277">
    <property type="component" value="Segment"/>
</dbReference>
<dbReference type="EMBL" id="MK016493">
    <property type="protein sequence ID" value="AYQ99232.1"/>
    <property type="molecule type" value="Genomic_DNA"/>
</dbReference>
<feature type="compositionally biased region" description="Polar residues" evidence="1">
    <location>
        <begin position="63"/>
        <end position="74"/>
    </location>
</feature>
<feature type="region of interest" description="Disordered" evidence="1">
    <location>
        <begin position="128"/>
        <end position="149"/>
    </location>
</feature>
<feature type="compositionally biased region" description="Basic and acidic residues" evidence="1">
    <location>
        <begin position="390"/>
        <end position="405"/>
    </location>
</feature>
<name>A0A3G3LYL3_9CAUD</name>
<organism evidence="2 3">
    <name type="scientific">Brevibacterium phage Cantare</name>
    <dbReference type="NCBI Taxonomy" id="2338395"/>
    <lineage>
        <taxon>Viruses</taxon>
        <taxon>Duplodnaviria</taxon>
        <taxon>Heunggongvirae</taxon>
        <taxon>Uroviricota</taxon>
        <taxon>Caudoviricetes</taxon>
        <taxon>Cantarevirus</taxon>
        <taxon>Cantarevirus cantare</taxon>
    </lineage>
</organism>
<feature type="compositionally biased region" description="Polar residues" evidence="1">
    <location>
        <begin position="131"/>
        <end position="142"/>
    </location>
</feature>
<feature type="region of interest" description="Disordered" evidence="1">
    <location>
        <begin position="190"/>
        <end position="251"/>
    </location>
</feature>
<evidence type="ECO:0000313" key="2">
    <source>
        <dbReference type="EMBL" id="AYQ99232.1"/>
    </source>
</evidence>
<keyword evidence="3" id="KW-1185">Reference proteome</keyword>
<feature type="compositionally biased region" description="Basic residues" evidence="1">
    <location>
        <begin position="47"/>
        <end position="59"/>
    </location>
</feature>
<dbReference type="RefSeq" id="YP_010676586.1">
    <property type="nucleotide sequence ID" value="NC_071014.1"/>
</dbReference>
<feature type="region of interest" description="Disordered" evidence="1">
    <location>
        <begin position="487"/>
        <end position="523"/>
    </location>
</feature>
<sequence length="1040" mass="114886">MSIDNLINRALTIEEKAIRKVRTVEGARMYGQPIGTVITRDMIERAKRKREREKNKGKNKINASTGAGTATPSNGAGKRSASDILLEIEHVQAGIDKLKAKPDTGVASTRKRRERQIAKAEERIKELQASIGESNNSKTVRGSSVKKGDKVFHDGKWKTVDRSESWKGDQQVHFTDGTKTSFKRGENASVWMDDNEGTEHHKRQTEADAKRKKDEDDKAKAEQKKKDDYKRLSRTASELKPGDVVDTGSENGDVISRIEKEDNGNIRIFFEGDSMPKGLRTKPEAIFKLKDTAKSDGKDSGSTSEPEFRELRAGIIKAGDLIRHKGEWKKVEFADSGNGKTMLSLEGVAEDVIVPSDRAFEVQYPDGKKPPKGTSTPKRKPGTSLFGGAKPKDSEGDKPTTDDSAGKTSGKASVTRTEDGYILDLGDGSEPIVARGKVASKAKFIAVASKPFKYGTRPHVASGTRENAEKGFRSYYKEAPIILEIPNEVGASSSDENGSPNVSAPEAGKPDTDAPKAPTKPKVVVPAPDKFAEANDVHIESRPLTGDEVSARAVKYEEEAVAQVKKYRESRKGKRYITGKESRYTPTEKEFNELETFPSDKTPSSIDDLKWADSELISDTQFARWGNMTLVRVKGYRDNESIHVKFGSGEVASYSSYSMPSSRNPRVGEPDFFEKVKSSHGDFLTRELPKRVKREEAPFWDYWNGIRGIDWMADDETDASYKKKADFVQKNKEESARLGVSVEGNFDPEQHAVLNSVLETYQERYPGLLSKNINGFGMVSGTNGFVGAFHANVSMGRSLKGSIGKEPIGKGANRLSFNNAYYGDNGEKSTDKWVNLEIGGMMTGQFVGGDRVDLAEKMGLKPDHVHAMYTTNHEIGHSIGSWIFGETGVDDDRGRAQLRNDAGRAEQIANRYSDRVSKVLQKFKIMDDDRELKRYVNTAMTGDLGDGMMARLKRAKVINQTALSAHLSHYGATNLHEVMAETWASYSMDENPTEFALALGEVMEDLLLELSEESGLVPSEEKGISLRDALMNKLHALSNN</sequence>
<evidence type="ECO:0000256" key="1">
    <source>
        <dbReference type="SAM" id="MobiDB-lite"/>
    </source>
</evidence>
<gene>
    <name evidence="2" type="primary">11</name>
    <name evidence="2" type="ORF">PBI_CANTARE_11</name>
</gene>
<feature type="region of interest" description="Disordered" evidence="1">
    <location>
        <begin position="47"/>
        <end position="78"/>
    </location>
</feature>
<proteinExistence type="predicted"/>
<protein>
    <submittedName>
        <fullName evidence="2">Uncharacterized protein</fullName>
    </submittedName>
</protein>
<feature type="compositionally biased region" description="Basic and acidic residues" evidence="1">
    <location>
        <begin position="204"/>
        <end position="231"/>
    </location>
</feature>